<keyword evidence="4 5" id="KW-0472">Membrane</keyword>
<dbReference type="GO" id="GO:0016020">
    <property type="term" value="C:membrane"/>
    <property type="evidence" value="ECO:0007669"/>
    <property type="project" value="UniProtKB-SubCell"/>
</dbReference>
<dbReference type="InterPro" id="IPR020846">
    <property type="entry name" value="MFS_dom"/>
</dbReference>
<dbReference type="Gene3D" id="1.20.1250.20">
    <property type="entry name" value="MFS general substrate transporter like domains"/>
    <property type="match status" value="1"/>
</dbReference>
<proteinExistence type="predicted"/>
<name>A0A7R9P7V5_TIMCA</name>
<dbReference type="PROSITE" id="PS00217">
    <property type="entry name" value="SUGAR_TRANSPORT_2"/>
    <property type="match status" value="1"/>
</dbReference>
<organism evidence="7">
    <name type="scientific">Timema californicum</name>
    <name type="common">California timema</name>
    <name type="synonym">Walking stick</name>
    <dbReference type="NCBI Taxonomy" id="61474"/>
    <lineage>
        <taxon>Eukaryota</taxon>
        <taxon>Metazoa</taxon>
        <taxon>Ecdysozoa</taxon>
        <taxon>Arthropoda</taxon>
        <taxon>Hexapoda</taxon>
        <taxon>Insecta</taxon>
        <taxon>Pterygota</taxon>
        <taxon>Neoptera</taxon>
        <taxon>Polyneoptera</taxon>
        <taxon>Phasmatodea</taxon>
        <taxon>Timematodea</taxon>
        <taxon>Timematoidea</taxon>
        <taxon>Timematidae</taxon>
        <taxon>Timema</taxon>
    </lineage>
</organism>
<evidence type="ECO:0000256" key="5">
    <source>
        <dbReference type="SAM" id="Phobius"/>
    </source>
</evidence>
<keyword evidence="2 5" id="KW-0812">Transmembrane</keyword>
<dbReference type="GO" id="GO:0022857">
    <property type="term" value="F:transmembrane transporter activity"/>
    <property type="evidence" value="ECO:0007669"/>
    <property type="project" value="InterPro"/>
</dbReference>
<evidence type="ECO:0000313" key="7">
    <source>
        <dbReference type="EMBL" id="CAD7573352.1"/>
    </source>
</evidence>
<sequence length="177" mass="19219">MFISLLCQPVGSVISGVLLERLGRKRSLLLVNIPPVVAWLLFYFARSKDTMFAAGAVMGFGMGFMEAPIVTYVAEISQPEIRGVLTSYAGEFLCGLCGYMEICIQIGFFVEFLFGSVTDWKMAAAISAGVPLVTILAITLVLGMPLVTILTITQGSNPNQCLAFTQRRIHPRCATTQ</sequence>
<dbReference type="InterPro" id="IPR005828">
    <property type="entry name" value="MFS_sugar_transport-like"/>
</dbReference>
<dbReference type="SUPFAM" id="SSF103473">
    <property type="entry name" value="MFS general substrate transporter"/>
    <property type="match status" value="1"/>
</dbReference>
<dbReference type="InterPro" id="IPR005829">
    <property type="entry name" value="Sugar_transporter_CS"/>
</dbReference>
<comment type="subcellular location">
    <subcellularLocation>
        <location evidence="1">Membrane</location>
        <topology evidence="1">Multi-pass membrane protein</topology>
    </subcellularLocation>
</comment>
<evidence type="ECO:0000256" key="4">
    <source>
        <dbReference type="ARBA" id="ARBA00023136"/>
    </source>
</evidence>
<dbReference type="InterPro" id="IPR050549">
    <property type="entry name" value="MFS_Trehalose_Transporter"/>
</dbReference>
<feature type="transmembrane region" description="Helical" evidence="5">
    <location>
        <begin position="51"/>
        <end position="73"/>
    </location>
</feature>
<accession>A0A7R9P7V5</accession>
<feature type="transmembrane region" description="Helical" evidence="5">
    <location>
        <begin position="85"/>
        <end position="110"/>
    </location>
</feature>
<dbReference type="PROSITE" id="PS50850">
    <property type="entry name" value="MFS"/>
    <property type="match status" value="1"/>
</dbReference>
<dbReference type="PANTHER" id="PTHR48021">
    <property type="match status" value="1"/>
</dbReference>
<evidence type="ECO:0000256" key="3">
    <source>
        <dbReference type="ARBA" id="ARBA00022989"/>
    </source>
</evidence>
<dbReference type="PANTHER" id="PTHR48021:SF39">
    <property type="entry name" value="MAJOR FACILITATOR SUPERFAMILY (MFS) PROFILE DOMAIN-CONTAINING PROTEIN"/>
    <property type="match status" value="1"/>
</dbReference>
<dbReference type="Pfam" id="PF00083">
    <property type="entry name" value="Sugar_tr"/>
    <property type="match status" value="1"/>
</dbReference>
<dbReference type="InterPro" id="IPR036259">
    <property type="entry name" value="MFS_trans_sf"/>
</dbReference>
<dbReference type="AlphaFoldDB" id="A0A7R9P7V5"/>
<evidence type="ECO:0000259" key="6">
    <source>
        <dbReference type="PROSITE" id="PS50850"/>
    </source>
</evidence>
<evidence type="ECO:0000256" key="2">
    <source>
        <dbReference type="ARBA" id="ARBA00022692"/>
    </source>
</evidence>
<reference evidence="7" key="1">
    <citation type="submission" date="2020-11" db="EMBL/GenBank/DDBJ databases">
        <authorList>
            <person name="Tran Van P."/>
        </authorList>
    </citation>
    <scope>NUCLEOTIDE SEQUENCE</scope>
</reference>
<evidence type="ECO:0000256" key="1">
    <source>
        <dbReference type="ARBA" id="ARBA00004141"/>
    </source>
</evidence>
<feature type="transmembrane region" description="Helical" evidence="5">
    <location>
        <begin position="122"/>
        <end position="150"/>
    </location>
</feature>
<protein>
    <submittedName>
        <fullName evidence="7">(California timema) hypothetical protein</fullName>
    </submittedName>
</protein>
<dbReference type="EMBL" id="OE181555">
    <property type="protein sequence ID" value="CAD7573352.1"/>
    <property type="molecule type" value="Genomic_DNA"/>
</dbReference>
<feature type="transmembrane region" description="Helical" evidence="5">
    <location>
        <begin position="28"/>
        <end position="45"/>
    </location>
</feature>
<keyword evidence="3 5" id="KW-1133">Transmembrane helix</keyword>
<gene>
    <name evidence="7" type="ORF">TCMB3V08_LOCUS5990</name>
</gene>
<feature type="domain" description="Major facilitator superfamily (MFS) profile" evidence="6">
    <location>
        <begin position="1"/>
        <end position="177"/>
    </location>
</feature>